<dbReference type="InterPro" id="IPR012340">
    <property type="entry name" value="NA-bd_OB-fold"/>
</dbReference>
<dbReference type="OrthoDB" id="5023964at2"/>
<evidence type="ECO:0000256" key="2">
    <source>
        <dbReference type="SAM" id="Phobius"/>
    </source>
</evidence>
<feature type="domain" description="NfeD-like C-terminal" evidence="3">
    <location>
        <begin position="90"/>
        <end position="149"/>
    </location>
</feature>
<dbReference type="InterPro" id="IPR002810">
    <property type="entry name" value="NfeD-like_C"/>
</dbReference>
<keyword evidence="2" id="KW-1133">Transmembrane helix</keyword>
<organism evidence="4 5">
    <name type="scientific">Naasia lichenicola</name>
    <dbReference type="NCBI Taxonomy" id="2565933"/>
    <lineage>
        <taxon>Bacteria</taxon>
        <taxon>Bacillati</taxon>
        <taxon>Actinomycetota</taxon>
        <taxon>Actinomycetes</taxon>
        <taxon>Micrococcales</taxon>
        <taxon>Microbacteriaceae</taxon>
        <taxon>Naasia</taxon>
    </lineage>
</organism>
<dbReference type="Proteomes" id="UP000309133">
    <property type="component" value="Unassembled WGS sequence"/>
</dbReference>
<proteinExistence type="predicted"/>
<sequence length="190" mass="19855">MMPDLVQYMWIVWLVFIVICVIIEVITLEFTFLMIAIGSLGGLGTQLAGGPWWLQIIVAFLFALLLLFVVRPILLRATRKGADLTPTNLDALSGMAGRVVIELGEHGGQVKLANGETWTALLVQGHDAVPLPIGARVTVASISGSTAHVLPVPVASAPPPDPSGPVTPDVVAPTAAAPNPVNPNESSATS</sequence>
<evidence type="ECO:0000256" key="1">
    <source>
        <dbReference type="SAM" id="MobiDB-lite"/>
    </source>
</evidence>
<feature type="transmembrane region" description="Helical" evidence="2">
    <location>
        <begin position="12"/>
        <end position="40"/>
    </location>
</feature>
<reference evidence="4 5" key="1">
    <citation type="submission" date="2019-04" db="EMBL/GenBank/DDBJ databases">
        <authorList>
            <person name="Jiang L."/>
        </authorList>
    </citation>
    <scope>NUCLEOTIDE SEQUENCE [LARGE SCALE GENOMIC DNA]</scope>
    <source>
        <strain evidence="4 5">YIM 131853</strain>
    </source>
</reference>
<dbReference type="Pfam" id="PF01957">
    <property type="entry name" value="NfeD"/>
    <property type="match status" value="1"/>
</dbReference>
<protein>
    <submittedName>
        <fullName evidence="4">NfeD family protein</fullName>
    </submittedName>
</protein>
<evidence type="ECO:0000313" key="5">
    <source>
        <dbReference type="Proteomes" id="UP000309133"/>
    </source>
</evidence>
<feature type="compositionally biased region" description="Low complexity" evidence="1">
    <location>
        <begin position="166"/>
        <end position="184"/>
    </location>
</feature>
<dbReference type="RefSeq" id="WP_136426191.1">
    <property type="nucleotide sequence ID" value="NZ_SSSM01000001.1"/>
</dbReference>
<feature type="transmembrane region" description="Helical" evidence="2">
    <location>
        <begin position="52"/>
        <end position="70"/>
    </location>
</feature>
<evidence type="ECO:0000259" key="3">
    <source>
        <dbReference type="Pfam" id="PF01957"/>
    </source>
</evidence>
<comment type="caution">
    <text evidence="4">The sequence shown here is derived from an EMBL/GenBank/DDBJ whole genome shotgun (WGS) entry which is preliminary data.</text>
</comment>
<evidence type="ECO:0000313" key="4">
    <source>
        <dbReference type="EMBL" id="THG33409.1"/>
    </source>
</evidence>
<name>A0A4S4FRV8_9MICO</name>
<dbReference type="Gene3D" id="2.40.50.140">
    <property type="entry name" value="Nucleic acid-binding proteins"/>
    <property type="match status" value="1"/>
</dbReference>
<keyword evidence="2" id="KW-0812">Transmembrane</keyword>
<feature type="region of interest" description="Disordered" evidence="1">
    <location>
        <begin position="153"/>
        <end position="190"/>
    </location>
</feature>
<dbReference type="EMBL" id="SSSM01000001">
    <property type="protein sequence ID" value="THG33409.1"/>
    <property type="molecule type" value="Genomic_DNA"/>
</dbReference>
<keyword evidence="5" id="KW-1185">Reference proteome</keyword>
<gene>
    <name evidence="4" type="ORF">E6C64_03425</name>
</gene>
<dbReference type="AlphaFoldDB" id="A0A4S4FRV8"/>
<accession>A0A4S4FRV8</accession>
<keyword evidence="2" id="KW-0472">Membrane</keyword>
<feature type="compositionally biased region" description="Pro residues" evidence="1">
    <location>
        <begin position="156"/>
        <end position="165"/>
    </location>
</feature>